<dbReference type="EMBL" id="QKYT01000677">
    <property type="protein sequence ID" value="RIA82323.1"/>
    <property type="molecule type" value="Genomic_DNA"/>
</dbReference>
<reference evidence="1 2" key="1">
    <citation type="submission" date="2018-06" db="EMBL/GenBank/DDBJ databases">
        <title>Comparative genomics reveals the genomic features of Rhizophagus irregularis, R. cerebriforme, R. diaphanum and Gigaspora rosea, and their symbiotic lifestyle signature.</title>
        <authorList>
            <person name="Morin E."/>
            <person name="San Clemente H."/>
            <person name="Chen E.C.H."/>
            <person name="De La Providencia I."/>
            <person name="Hainaut M."/>
            <person name="Kuo A."/>
            <person name="Kohler A."/>
            <person name="Murat C."/>
            <person name="Tang N."/>
            <person name="Roy S."/>
            <person name="Loubradou J."/>
            <person name="Henrissat B."/>
            <person name="Grigoriev I.V."/>
            <person name="Corradi N."/>
            <person name="Roux C."/>
            <person name="Martin F.M."/>
        </authorList>
    </citation>
    <scope>NUCLEOTIDE SEQUENCE [LARGE SCALE GENOMIC DNA]</scope>
    <source>
        <strain evidence="1 2">DAOM 227022</strain>
    </source>
</reference>
<protein>
    <submittedName>
        <fullName evidence="1">Uncharacterized protein</fullName>
    </submittedName>
</protein>
<proteinExistence type="predicted"/>
<evidence type="ECO:0000313" key="2">
    <source>
        <dbReference type="Proteomes" id="UP000265703"/>
    </source>
</evidence>
<organism evidence="1 2">
    <name type="scientific">Glomus cerebriforme</name>
    <dbReference type="NCBI Taxonomy" id="658196"/>
    <lineage>
        <taxon>Eukaryota</taxon>
        <taxon>Fungi</taxon>
        <taxon>Fungi incertae sedis</taxon>
        <taxon>Mucoromycota</taxon>
        <taxon>Glomeromycotina</taxon>
        <taxon>Glomeromycetes</taxon>
        <taxon>Glomerales</taxon>
        <taxon>Glomeraceae</taxon>
        <taxon>Glomus</taxon>
    </lineage>
</organism>
<sequence length="227" mass="25845">MIPILIDIKKKLTPKSRKSIDLTAILDFSNNETAFDEDILNEENTNGPVDCDGLVSKVKKSLYSAMDHYWKDITTPQALLPSLLDPRMKNLSFVSARNRFAAEELLREKFNEIKDELNQELDITTNSTSITNRQSKKKAKKSKKLKKKTVTLISKYVLLGVKKFVGYPSDESVIIRHPTYPIRYYPSSDLSDPLVYPSSVYPPDIGYPPNNPDNGLTDWNTITQLIF</sequence>
<keyword evidence="2" id="KW-1185">Reference proteome</keyword>
<dbReference type="Proteomes" id="UP000265703">
    <property type="component" value="Unassembled WGS sequence"/>
</dbReference>
<comment type="caution">
    <text evidence="1">The sequence shown here is derived from an EMBL/GenBank/DDBJ whole genome shotgun (WGS) entry which is preliminary data.</text>
</comment>
<name>A0A397S7J6_9GLOM</name>
<dbReference type="AlphaFoldDB" id="A0A397S7J6"/>
<accession>A0A397S7J6</accession>
<evidence type="ECO:0000313" key="1">
    <source>
        <dbReference type="EMBL" id="RIA82323.1"/>
    </source>
</evidence>
<gene>
    <name evidence="1" type="ORF">C1645_743860</name>
</gene>
<dbReference type="OrthoDB" id="2487324at2759"/>